<dbReference type="Proteomes" id="UP001286313">
    <property type="component" value="Unassembled WGS sequence"/>
</dbReference>
<evidence type="ECO:0000256" key="8">
    <source>
        <dbReference type="ARBA" id="ARBA00023242"/>
    </source>
</evidence>
<dbReference type="SMART" id="SM00382">
    <property type="entry name" value="AAA"/>
    <property type="match status" value="5"/>
</dbReference>
<feature type="compositionally biased region" description="Acidic residues" evidence="11">
    <location>
        <begin position="4449"/>
        <end position="4463"/>
    </location>
</feature>
<feature type="compositionally biased region" description="Polar residues" evidence="11">
    <location>
        <begin position="4839"/>
        <end position="4857"/>
    </location>
</feature>
<dbReference type="GO" id="GO:0005524">
    <property type="term" value="F:ATP binding"/>
    <property type="evidence" value="ECO:0007669"/>
    <property type="project" value="UniProtKB-KW"/>
</dbReference>
<dbReference type="Gene3D" id="3.40.50.300">
    <property type="entry name" value="P-loop containing nucleotide triphosphate hydrolases"/>
    <property type="match status" value="6"/>
</dbReference>
<reference evidence="13" key="1">
    <citation type="submission" date="2023-10" db="EMBL/GenBank/DDBJ databases">
        <title>Genome assemblies of two species of porcelain crab, Petrolisthes cinctipes and Petrolisthes manimaculis (Anomura: Porcellanidae).</title>
        <authorList>
            <person name="Angst P."/>
        </authorList>
    </citation>
    <scope>NUCLEOTIDE SEQUENCE</scope>
    <source>
        <strain evidence="13">PB745_01</strain>
        <tissue evidence="13">Gill</tissue>
    </source>
</reference>
<feature type="compositionally biased region" description="Acidic residues" evidence="11">
    <location>
        <begin position="4596"/>
        <end position="4607"/>
    </location>
</feature>
<feature type="compositionally biased region" description="Basic and acidic residues" evidence="11">
    <location>
        <begin position="4396"/>
        <end position="4405"/>
    </location>
</feature>
<feature type="region of interest" description="Disordered" evidence="11">
    <location>
        <begin position="4396"/>
        <end position="4966"/>
    </location>
</feature>
<dbReference type="FunFam" id="3.40.50.300:FF:000582">
    <property type="entry name" value="Midasin"/>
    <property type="match status" value="1"/>
</dbReference>
<dbReference type="GO" id="GO:0016887">
    <property type="term" value="F:ATP hydrolysis activity"/>
    <property type="evidence" value="ECO:0007669"/>
    <property type="project" value="InterPro"/>
</dbReference>
<keyword evidence="8 9" id="KW-0539">Nucleus</keyword>
<dbReference type="GO" id="GO:0030687">
    <property type="term" value="C:preribosome, large subunit precursor"/>
    <property type="evidence" value="ECO:0007669"/>
    <property type="project" value="TreeGrafter"/>
</dbReference>
<evidence type="ECO:0000256" key="3">
    <source>
        <dbReference type="ARBA" id="ARBA00007188"/>
    </source>
</evidence>
<feature type="compositionally biased region" description="Basic and acidic residues" evidence="11">
    <location>
        <begin position="4664"/>
        <end position="4681"/>
    </location>
</feature>
<evidence type="ECO:0000256" key="10">
    <source>
        <dbReference type="SAM" id="Coils"/>
    </source>
</evidence>
<feature type="compositionally biased region" description="Basic and acidic residues" evidence="11">
    <location>
        <begin position="4788"/>
        <end position="4798"/>
    </location>
</feature>
<feature type="compositionally biased region" description="Acidic residues" evidence="11">
    <location>
        <begin position="4911"/>
        <end position="4932"/>
    </location>
</feature>
<dbReference type="EMBL" id="JAWQEG010002276">
    <property type="protein sequence ID" value="KAK3873002.1"/>
    <property type="molecule type" value="Genomic_DNA"/>
</dbReference>
<evidence type="ECO:0000256" key="11">
    <source>
        <dbReference type="SAM" id="MobiDB-lite"/>
    </source>
</evidence>
<accession>A0AAE1FH13</accession>
<comment type="similarity">
    <text evidence="3 9">Belongs to the midasin family.</text>
</comment>
<evidence type="ECO:0000256" key="4">
    <source>
        <dbReference type="ARBA" id="ARBA00017143"/>
    </source>
</evidence>
<proteinExistence type="inferred from homology"/>
<dbReference type="GO" id="GO:0000055">
    <property type="term" value="P:ribosomal large subunit export from nucleus"/>
    <property type="evidence" value="ECO:0007669"/>
    <property type="project" value="TreeGrafter"/>
</dbReference>
<feature type="compositionally biased region" description="Basic and acidic residues" evidence="11">
    <location>
        <begin position="4464"/>
        <end position="4476"/>
    </location>
</feature>
<keyword evidence="5 9" id="KW-0547">Nucleotide-binding</keyword>
<evidence type="ECO:0000256" key="5">
    <source>
        <dbReference type="ARBA" id="ARBA00022741"/>
    </source>
</evidence>
<keyword evidence="7 9" id="KW-0143">Chaperone</keyword>
<feature type="domain" description="VWFA" evidence="12">
    <location>
        <begin position="5099"/>
        <end position="5290"/>
    </location>
</feature>
<organism evidence="13 14">
    <name type="scientific">Petrolisthes cinctipes</name>
    <name type="common">Flat porcelain crab</name>
    <dbReference type="NCBI Taxonomy" id="88211"/>
    <lineage>
        <taxon>Eukaryota</taxon>
        <taxon>Metazoa</taxon>
        <taxon>Ecdysozoa</taxon>
        <taxon>Arthropoda</taxon>
        <taxon>Crustacea</taxon>
        <taxon>Multicrustacea</taxon>
        <taxon>Malacostraca</taxon>
        <taxon>Eumalacostraca</taxon>
        <taxon>Eucarida</taxon>
        <taxon>Decapoda</taxon>
        <taxon>Pleocyemata</taxon>
        <taxon>Anomura</taxon>
        <taxon>Galatheoidea</taxon>
        <taxon>Porcellanidae</taxon>
        <taxon>Petrolisthes</taxon>
    </lineage>
</organism>
<feature type="compositionally biased region" description="Basic and acidic residues" evidence="11">
    <location>
        <begin position="4866"/>
        <end position="4885"/>
    </location>
</feature>
<dbReference type="GO" id="GO:0000027">
    <property type="term" value="P:ribosomal large subunit assembly"/>
    <property type="evidence" value="ECO:0007669"/>
    <property type="project" value="InterPro"/>
</dbReference>
<dbReference type="InterPro" id="IPR041190">
    <property type="entry name" value="Midasin_AAA_lid_5"/>
</dbReference>
<feature type="compositionally biased region" description="Basic and acidic residues" evidence="11">
    <location>
        <begin position="4812"/>
        <end position="4836"/>
    </location>
</feature>
<dbReference type="CDD" id="cd00009">
    <property type="entry name" value="AAA"/>
    <property type="match status" value="3"/>
</dbReference>
<sequence length="5303" mass="596847">MAENIHAFREALSQLSKGNTTCEGLFEPHLQIKKWKDKDWELVLRTAGQALLNPEITVIVGVNLCPWLLELLGRAEAAAKKTQRIGGGIDLHHALSVALSKLVTFSSDAVRFCLKYFQDAVSPFEREEACGEPAAKKMKKQGIEVSEKELLQAGLDLLLHVSALTEVWKCSQVLQYLHHSCEEIKWLACQCIVILSRMNESQQESFILKHVMQETHTRLTVKNGMTREYDLPDIWTQADSLSSLKMSRHTVDVNGISLPVYDKNLQDKNGCLVTLGSTRRNLEAVGRAVCQGHPVLIEGAVGSGKTSIVEHVARLTGRLKAPVLTKVQLGDQTDSKTLLGTYTCTPTPGEFVWHPGSLTQAVSKGYWLLLEDLDYAPMDVISILVPLLESRTLPLPGHGNIRAHPNFQLFATRRTWAGTKLASGSAGLLEKLWTKVTLENLTRSELLKLVTERWPQLQTVSDKMVTVYLMVSSGQHIDDGVEGQEEVVDMTTVKTSGRLVSTRDLMKWCSRVASPLDDPEMTLAGRAFLDALDCFCAAIPNDKTFFKFALEIGSYMNRTKAEVEYLTTIYKPEVKHLSEKLVIGKRAKLPKKPSSNLLYHQKRTVTFSFTRPASNLLERIGVAIINKEPVLIVGETGTGKTSTVQYLAHQTRHKLRVINMNQQSDSADLLGGFKPVEMKTVVAPLRQEFEDAFCATFSSAKNNNFLNHIMTCFKKQRWNDLFSLMEHTLKKAVEKLDEHKNDVESKFLIGKWKKMRLKIASLKEQVHETQSALAFAYIEGALIKAIQEGEWVLLDEINLATAETLECLSGLLESDSGSLTLLERGDNKPISRHEDFRLFACMNPSTDIGKKELPAGLRNRFTEFFMEELHNSQDMMILVKDYLAKLGPSAVQVDGIRKFYKRVKTAADEQLNDGTGHKPHYSLRTLCRALAVAATNPCSNLPRSLYEAFCLSFLTQLNRASHPAVEALVKKHVLCAKAETNTEGKLEIKLKLNPIPPPAKGNHVQIEGYWVPKGDLEPCTPDNYILTETVRQNLHDLVRVVSIGRFPVLLQGDTSVGKTSLVTYLARLTGSPCVRINNHEHTDLQEYIGCYSPDENGKLVFREGALVKAMRNGHWIILDELNLAPSDVLEALNRLLDDNRELFIPETQETVRAHRNFMLFATQNPPGLYGGRKVLSRAFRNRFVELHFTEIPAEELEVILHHRCEVPLSYSKKMVGVLQDLQNMRRGTNIFQGKQSFITLRDLFRWAERYRLAPQQEAKFYDWDQHLADEGYLVLAARVREHGETDAIRKVLEKKLKKKVEPEKLFNLSEDTSPVTRSCLEQMTTVSGFEHIVWTQDMRRLFVVVSKALNFMEPVLLIGETGCGKTTVCQLIAAQNDQSLYTVNCHMHTEGADFLGGLRPVRSHEEESDRLFEWMDGPLIHSMQDGGMFLADEISLADDSVLERLNSVLEPERTLVLAEKGTDTGGDTSCPEIINAHDLFRLVGTMNPSGDFGKKELSPALRNRFTEIWCPKVEINRSASDVIAIIEHNVSKELHLNQEDNTSGIGTAMLEFLRHFVNTDLGKKCVISIRDMLSWVQFINKVALPPTSLDVGLAYIHGACLVLLDGLGSGLTGSGLVGWKQLKKASLNFLIQQVWQKTGVCPSRTTLQEKFVEDLQVVNTDSMFGLGPFLITKGKDHGNESHMFTFKAPRTCINLLRLLRGLQQKRPLLLEGSPGVGKTSLVMALAKGSGHSIVRINLSEQTDVSDLFGADLPVEGGKGGTFAWRDGPLLQALRNGSWIVLDELNLASQTVLEGLNACFDHRGEVYIPELGKTFHIEHQSTKIFACQNPQHQGGARKGLPKSFLNRFTQVHVEALSSADMEFILGMMCSDVPNDILSKMVKFNRAMTSEILEQGLWGQRGGPWELNLRDLFRWCEIMLKHQRQGRYNPGEYVGMIYSDRMRTTEDKKRVFDLYERVFEDSYPSYQSIGRFQITKTAIHVGQAVVTKKVDGDYREMERHGDLYLVSHQLPVLESLINCVNMNWMSLLVGDSSVGKTCVVKLLAQLTGHKLLTLTVNSDMDVTELLGGFQQVDYGRDLGEVVNEAMEVILLAVRKCLLAGNLSQTEEILQAWDQLLVTRNDKTRKTKGEEVKHFLCQCDLLLAVLSLLQPPTSTIAPHTPHTQKKKGKGKPLMNGTVEEIVDQKKVKELNKSVEKLREEVIKAGAVSGGGTFLWVDSILVKAVRDGAWLLIDGVNICAASVLDRLNALLEPGGVLTLSERGVVDGSIPNVIPHKDFRLFLTMNPQHGEISRAMRNRGLEIYMMEGWTRPQDIRAVLLQSGLTQPPIQNAIVTAHTTVASCLPAYEQPSLCQMKQVAELTSQMMQTGHCRSAALKKALELVYIRSQGKPALKRAVCRAIDDVACNWNLTSDMPWPQYENQYLSMKKLILGSNLAEVCVTGSLLSTVILAATTPKAVAVWESATLPLPHSLPTTDTGFLQCLIMILSTTSWKNWPMLEAWITQEVNTLSSDAALLKEKAVLAIQNAISNGQCHASKLLGSKLDETHYYDPRYNLSAQKIKKEDFDIESLANKSCLQLWYMINSWYKQQCDPDDHSKNTTKLDDMTLLEISQAVNKGLVGNTSSPHPVVPLLVPFLINITKLICALANSAQITVTDQEYCELLTALRWCEYLRQLCRQVVSRPNFHLFLPQLTLHWQWVHEEFLQKIPMSWNSCVPGELKELVNRMQTALEKEYGPLHKLATGVRSSLSPAPFMSSFSADAQVRLLSIIANLVPTPNNETVNKFLASPIGKEVCESLSDVARIIATCDSNNVQYIHSQMNILEDTIKQEFVSEEECHDPTRVDTFPLKVEVWPLIDYLGILAISRKKASLESLAQQQDYVEAPGIFRETVTALAGPSYRCSSVLATHSYLALCQSTASHNTRTFLTYSQPDSEEEQQEDSTFLHPATCQLSYIMLAGRKSMSTGMDAIEEIQTGAHVEKVTQLRQIRSTLWNNWVNLADPAASYEASFTRYITMYATSTMGCLATTLDIVPEFNIEVYDLQYASCLATKIAEDATLCVPEKNKLHELANLTKELDNCAHEWNVKSAIASEIGVIAGVIQATILGQLEPVDPAQRIKLLLQYYKQELQDLESHFMFSQWFEHLRGIAVISDSYENHPHSVCFKNRCSNLNTTVSQLSQQVAHRPAESKYQQLKQDLKHFLSTVFVPEKIWALSASLKPDQNDTVQDIYLMETKVFLASCDNFVKRVIHQFPLYRDLTYPFLQAVTITCESFRLSVAHAYINNQSVQCDVKLTDYLGLYAAFPAPREPSQPLQLLGQQLKMDKLTKVLLPNDQHPGQAKMANNHILQAALLDFLSISKAQYHLDKSAVQMVSQLLDEVASQWRQQEEEKTLREQEKESLYKYKSRTLAESQTEDEIQEAEFLQAFPSFDKEFKDLDGMTLDDSEPPKCNGHVDDDDNSSLGYITDQQLYEVSEFHHIVFTNLVKTAWHCAPASKVVQSPSHLVAAALLRLQVLQSIVGRTGGTIAGSSLDQTVIGTFILANSSTCSLLTNPPPPSLISHPYDIYNDPNPQEAIKVRPLLHAVKKHVDKLLRKWPDHPSLTIVNTVIARVFAFPLTSPLMRFVIGLETVLEKAQYWERNAHSGVSMKAELEAVTHQVLEWRQMELSAWKCCLNTVTHKIDTEGRKWWPHLHNTFQAAISKQVSLSELTKALKQFIETSSLGEFQMRLQLLYSFHCNIAALEKSRVSYQVLALAWNLYQYYNQFTPLIATTLSKAREPIEKDVKGFVKIARWNDINYFAVRESVAKSHRILHRHMRKWEKKLREPVSPLLRDALTELSQDHTGAWDKRQDEVAWSCPTPCMPPSPSVVEFSSSAKGTKDKSVLSRLPFLTRRCHKLAWEMLSKLPYQEFVEAVEETTSDIITSYQDIQAAAGRAEAVAKDDRMKHLRHVMQRRRDAVTRLMRTLRSLGILYTRGNSQWRDEDIDVCLSLPPIELDVAHTGRQPLQSACQSWPGCVKYLNRCISRLALLLTSLQQPHKDLGPEFIKQLRGVSCHLFLLVRDQRILLSKVSDNTRHLHNLLDDLRDYEPQAPPLAGMVSGLQTLHGLASSLSLTIGETLVLLGSKPNTPSLVTIENQGTLEQESLYELKQVLEEAKLEACHQAQILANSIRHFEDGERLVTPSSLKLYKESLHELVGMSEKLKMLMLPLSLPNGGQHPLLIQLGNWIRDWDAAQYDLEAVINTTLDRSNELAVNGSLEIDSLNSLECCLTRVLFSVEKLYKRFNARKPKKQNYDDDDDDEHDDVEYTKDLLSCGLVQSLVSDVRDLRMREVVATLHNIVKESDCHPDIINKLKLSLPLLEQYQTLCETVMLFIVSSNRSTAKLSSVILAVFQQLAVKGFCRPKELEEEKAGEKDATGFEDSEASGLGEGTGKKDISERFESEDQLESALQEGQTEKSADDDVEEDNVGVEMSEDFEGKQQDVERTERDENESGDDEDEDEDHEKQMGETEKGADKLDEKIWGEDEDDEDENGNDENKEEEDGPGDGEMTESKMVAKDDNKNKREQDKKQKEKLEEMEDTRKENKMKEDDPDEYNDNFVDPYGGEGQQENEDDEEEMQLPDEMNLDGHDSDDGGDEEEGMDNPMEIAEKGVFPEEEREPKEDNEKDKDDEGQDEQSPDKDGEQNEDDKCKEGVNEEEQEDGGEEMKKDEKAVGTEEKNDEDKREEDANEDTAEASRDKDTKTEAEEAEMDTTEGSKDQTKEQPKTETGGQREVDKEEEQEVQGQMGEKTDDQSKVGQSESRTRDDAHKGESSALMTEVTAGDQNDMKKPRMPGETDENRTLGDIDKEIQQGLMTKKQQQFSKPDQQPSTTEEEAGEEGLDKNQEYTHMINKAEDHLDAQMIDAGTQEQAKEAPAPADTQHPDPEEEDEKMLETPMEVDEEEETGDVEKKEAESQEGKGPEQNERMQGQRDPEAEGENLVETEGEVVMEYLVQRPPETYFHTLLLSDGENEEKAEFDEDIEKTRREIEVASHQNVDDGGKWAEEEARVAPIALHLCEQLRLILEPTQAARLRGDYRTGKRLNMRKVIPYIASQFRKDKIWLRRTQPSKRTYQILVAVDDSESMSEARAGSLALESVVLVTRALTLLEVGQMGVISFGSTTKILHPIDQPFSEAAGSQVIANLKFDKRTTNFSRMLEDSVALLNSSKVNSSHGNPDTAQLLLILSDGQTQTRSEAVKAAVRAARVSRIFIVFMVLDAKDNDYSFYDVLVYEEGRMRPLVESFPFPFFLVVRDIDTLPDALATALRQWFELVTADSSR</sequence>
<dbReference type="Gene3D" id="3.40.50.410">
    <property type="entry name" value="von Willebrand factor, type A domain"/>
    <property type="match status" value="1"/>
</dbReference>
<evidence type="ECO:0000256" key="2">
    <source>
        <dbReference type="ARBA" id="ARBA00004642"/>
    </source>
</evidence>
<comment type="function">
    <text evidence="9">Nuclear chaperone required for maturation and nuclear export of pre-60S ribosome subunits.</text>
</comment>
<feature type="compositionally biased region" description="Acidic residues" evidence="11">
    <location>
        <begin position="4477"/>
        <end position="4490"/>
    </location>
</feature>
<dbReference type="InterPro" id="IPR003593">
    <property type="entry name" value="AAA+_ATPase"/>
</dbReference>
<name>A0AAE1FH13_PETCI</name>
<dbReference type="FunFam" id="3.40.50.300:FF:000956">
    <property type="entry name" value="Midasin"/>
    <property type="match status" value="1"/>
</dbReference>
<evidence type="ECO:0000256" key="1">
    <source>
        <dbReference type="ARBA" id="ARBA00004604"/>
    </source>
</evidence>
<dbReference type="GO" id="GO:0005654">
    <property type="term" value="C:nucleoplasm"/>
    <property type="evidence" value="ECO:0007669"/>
    <property type="project" value="UniProtKB-SubCell"/>
</dbReference>
<dbReference type="InterPro" id="IPR027417">
    <property type="entry name" value="P-loop_NTPase"/>
</dbReference>
<keyword evidence="10" id="KW-0175">Coiled coil</keyword>
<dbReference type="PANTHER" id="PTHR48103">
    <property type="entry name" value="MIDASIN-RELATED"/>
    <property type="match status" value="1"/>
</dbReference>
<dbReference type="GO" id="GO:0005730">
    <property type="term" value="C:nucleolus"/>
    <property type="evidence" value="ECO:0007669"/>
    <property type="project" value="UniProtKB-SubCell"/>
</dbReference>
<dbReference type="PIRSF" id="PIRSF010340">
    <property type="entry name" value="Midasin"/>
    <property type="match status" value="1"/>
</dbReference>
<feature type="compositionally biased region" description="Basic and acidic residues" evidence="11">
    <location>
        <begin position="4538"/>
        <end position="4576"/>
    </location>
</feature>
<evidence type="ECO:0000256" key="6">
    <source>
        <dbReference type="ARBA" id="ARBA00022840"/>
    </source>
</evidence>
<feature type="compositionally biased region" description="Basic and acidic residues" evidence="11">
    <location>
        <begin position="4634"/>
        <end position="4656"/>
    </location>
</feature>
<keyword evidence="14" id="KW-1185">Reference proteome</keyword>
<feature type="coiled-coil region" evidence="10">
    <location>
        <begin position="4993"/>
        <end position="5020"/>
    </location>
</feature>
<dbReference type="InterPro" id="IPR036465">
    <property type="entry name" value="vWFA_dom_sf"/>
</dbReference>
<dbReference type="FunFam" id="3.40.50.300:FF:000142">
    <property type="entry name" value="Midasin"/>
    <property type="match status" value="1"/>
</dbReference>
<dbReference type="PROSITE" id="PS50234">
    <property type="entry name" value="VWFA"/>
    <property type="match status" value="1"/>
</dbReference>
<feature type="compositionally biased region" description="Basic and acidic residues" evidence="11">
    <location>
        <begin position="4721"/>
        <end position="4732"/>
    </location>
</feature>
<dbReference type="Pfam" id="PF17867">
    <property type="entry name" value="AAA_lid_7"/>
    <property type="match status" value="3"/>
</dbReference>
<dbReference type="Pfam" id="PF07728">
    <property type="entry name" value="AAA_5"/>
    <property type="match status" value="7"/>
</dbReference>
<evidence type="ECO:0000313" key="14">
    <source>
        <dbReference type="Proteomes" id="UP001286313"/>
    </source>
</evidence>
<feature type="compositionally biased region" description="Basic and acidic residues" evidence="11">
    <location>
        <begin position="4419"/>
        <end position="4430"/>
    </location>
</feature>
<dbReference type="PANTHER" id="PTHR48103:SF2">
    <property type="entry name" value="MIDASIN"/>
    <property type="match status" value="1"/>
</dbReference>
<dbReference type="InterPro" id="IPR011704">
    <property type="entry name" value="ATPase_dyneun-rel_AAA"/>
</dbReference>
<protein>
    <recommendedName>
        <fullName evidence="4 9">Midasin</fullName>
    </recommendedName>
</protein>
<dbReference type="InterPro" id="IPR012099">
    <property type="entry name" value="Midasin"/>
</dbReference>
<feature type="compositionally biased region" description="Basic and acidic residues" evidence="11">
    <location>
        <begin position="4741"/>
        <end position="4762"/>
    </location>
</feature>
<dbReference type="FunFam" id="3.40.50.300:FF:000764">
    <property type="entry name" value="Midasin"/>
    <property type="match status" value="1"/>
</dbReference>
<dbReference type="InterPro" id="IPR048617">
    <property type="entry name" value="MDN1_AAA_lid_4"/>
</dbReference>
<evidence type="ECO:0000256" key="7">
    <source>
        <dbReference type="ARBA" id="ARBA00023186"/>
    </source>
</evidence>
<feature type="compositionally biased region" description="Basic and acidic residues" evidence="11">
    <location>
        <begin position="4691"/>
        <end position="4713"/>
    </location>
</feature>
<evidence type="ECO:0000313" key="13">
    <source>
        <dbReference type="EMBL" id="KAK3873002.1"/>
    </source>
</evidence>
<comment type="caution">
    <text evidence="13">The sequence shown here is derived from an EMBL/GenBank/DDBJ whole genome shotgun (WGS) entry which is preliminary data.</text>
</comment>
<dbReference type="InterPro" id="IPR002035">
    <property type="entry name" value="VWF_A"/>
</dbReference>
<evidence type="ECO:0000259" key="12">
    <source>
        <dbReference type="PROSITE" id="PS50234"/>
    </source>
</evidence>
<dbReference type="InterPro" id="IPR040848">
    <property type="entry name" value="AAA_lid_7"/>
</dbReference>
<feature type="compositionally biased region" description="Basic and acidic residues" evidence="11">
    <location>
        <begin position="4933"/>
        <end position="4960"/>
    </location>
</feature>
<feature type="compositionally biased region" description="Basic and acidic residues" evidence="11">
    <location>
        <begin position="4491"/>
        <end position="4511"/>
    </location>
</feature>
<evidence type="ECO:0000256" key="9">
    <source>
        <dbReference type="PIRNR" id="PIRNR010340"/>
    </source>
</evidence>
<gene>
    <name evidence="13" type="ORF">Pcinc_021963</name>
</gene>
<keyword evidence="6 9" id="KW-0067">ATP-binding</keyword>
<dbReference type="SUPFAM" id="SSF53300">
    <property type="entry name" value="vWA-like"/>
    <property type="match status" value="1"/>
</dbReference>
<dbReference type="Pfam" id="PF21108">
    <property type="entry name" value="MDN1_4th"/>
    <property type="match status" value="1"/>
</dbReference>
<dbReference type="SUPFAM" id="SSF52540">
    <property type="entry name" value="P-loop containing nucleoside triphosphate hydrolases"/>
    <property type="match status" value="6"/>
</dbReference>
<comment type="subcellular location">
    <subcellularLocation>
        <location evidence="1">Nucleus</location>
        <location evidence="1">Nucleolus</location>
    </subcellularLocation>
    <subcellularLocation>
        <location evidence="2">Nucleus</location>
        <location evidence="2">Nucleoplasm</location>
    </subcellularLocation>
</comment>
<dbReference type="Pfam" id="PF17865">
    <property type="entry name" value="AAA_lid_5"/>
    <property type="match status" value="1"/>
</dbReference>
<feature type="compositionally biased region" description="Acidic residues" evidence="11">
    <location>
        <begin position="4512"/>
        <end position="4537"/>
    </location>
</feature>